<keyword evidence="3" id="KW-1185">Reference proteome</keyword>
<dbReference type="InterPro" id="IPR015797">
    <property type="entry name" value="NUDIX_hydrolase-like_dom_sf"/>
</dbReference>
<name>A0A446CSG6_9BURK</name>
<sequence length="322" mass="35884">MAPGFHIFHTPTLTESVERSVHAELVAVLVAVTNGEPRVLTTEDARALPAGPFELSHRSLQAGLRAWVEAQTHHPLGYVEQLYTFADGDRSDESGARVMSVSYLGLTREAGETGVAQVGWQDWYRYFPWEDRRTGTPALVEELIVPRLAAWCEDSADAAVRTRRRQRAAITFGLDGASWNEDMVLQRYELLFEAGLVPEAARRGRGSGAAVPGEPMRHDHRRILATGIARLRAKIKYRPVVFELMPTQFTLLQLQLAVEALAGRGLHKQNFRRLIEQQALVEETGEMATGTAGRPAKLFRFRRDVLLERAIAGSKLPLSRAL</sequence>
<feature type="domain" description="NrtR DNA-binding winged helix" evidence="1">
    <location>
        <begin position="241"/>
        <end position="301"/>
    </location>
</feature>
<dbReference type="SUPFAM" id="SSF46785">
    <property type="entry name" value="Winged helix' DNA-binding domain"/>
    <property type="match status" value="1"/>
</dbReference>
<dbReference type="InterPro" id="IPR054105">
    <property type="entry name" value="WHD_NrtR"/>
</dbReference>
<dbReference type="Pfam" id="PF21906">
    <property type="entry name" value="WHD_NrtR"/>
    <property type="match status" value="1"/>
</dbReference>
<dbReference type="Proteomes" id="UP000289184">
    <property type="component" value="Unassembled WGS sequence"/>
</dbReference>
<dbReference type="PIRSF" id="PIRSF019423">
    <property type="entry name" value="NMN_biosyn"/>
    <property type="match status" value="1"/>
</dbReference>
<dbReference type="OrthoDB" id="5417595at2"/>
<evidence type="ECO:0000259" key="1">
    <source>
        <dbReference type="Pfam" id="PF21906"/>
    </source>
</evidence>
<dbReference type="Gene3D" id="3.90.79.10">
    <property type="entry name" value="Nucleoside Triphosphate Pyrophosphohydrolase"/>
    <property type="match status" value="1"/>
</dbReference>
<dbReference type="InterPro" id="IPR036388">
    <property type="entry name" value="WH-like_DNA-bd_sf"/>
</dbReference>
<accession>A0A446CSG6</accession>
<dbReference type="SUPFAM" id="SSF55811">
    <property type="entry name" value="Nudix"/>
    <property type="match status" value="1"/>
</dbReference>
<organism evidence="2 3">
    <name type="scientific">Achromobacter agilis</name>
    <dbReference type="NCBI Taxonomy" id="1353888"/>
    <lineage>
        <taxon>Bacteria</taxon>
        <taxon>Pseudomonadati</taxon>
        <taxon>Pseudomonadota</taxon>
        <taxon>Betaproteobacteria</taxon>
        <taxon>Burkholderiales</taxon>
        <taxon>Alcaligenaceae</taxon>
        <taxon>Achromobacter</taxon>
    </lineage>
</organism>
<dbReference type="InterPro" id="IPR011213">
    <property type="entry name" value="NMN_biosyn"/>
</dbReference>
<dbReference type="Gene3D" id="1.10.10.10">
    <property type="entry name" value="Winged helix-like DNA-binding domain superfamily/Winged helix DNA-binding domain"/>
    <property type="match status" value="1"/>
</dbReference>
<evidence type="ECO:0000313" key="2">
    <source>
        <dbReference type="EMBL" id="SSW70792.1"/>
    </source>
</evidence>
<reference evidence="2 3" key="1">
    <citation type="submission" date="2018-07" db="EMBL/GenBank/DDBJ databases">
        <authorList>
            <person name="Peeters C."/>
        </authorList>
    </citation>
    <scope>NUCLEOTIDE SEQUENCE [LARGE SCALE GENOMIC DNA]</scope>
    <source>
        <strain evidence="2 3">LMG 3411</strain>
    </source>
</reference>
<dbReference type="AlphaFoldDB" id="A0A446CSG6"/>
<dbReference type="RefSeq" id="WP_129529844.1">
    <property type="nucleotide sequence ID" value="NZ_UFQB01000025.1"/>
</dbReference>
<protein>
    <recommendedName>
        <fullName evidence="1">NrtR DNA-binding winged helix domain-containing protein</fullName>
    </recommendedName>
</protein>
<gene>
    <name evidence="2" type="ORF">AGI3411_04786</name>
</gene>
<dbReference type="InterPro" id="IPR036390">
    <property type="entry name" value="WH_DNA-bd_sf"/>
</dbReference>
<proteinExistence type="predicted"/>
<evidence type="ECO:0000313" key="3">
    <source>
        <dbReference type="Proteomes" id="UP000289184"/>
    </source>
</evidence>
<dbReference type="EMBL" id="UFQB01000025">
    <property type="protein sequence ID" value="SSW70792.1"/>
    <property type="molecule type" value="Genomic_DNA"/>
</dbReference>